<dbReference type="PANTHER" id="PTHR10256">
    <property type="entry name" value="SELENIDE, WATER DIKINASE"/>
    <property type="match status" value="1"/>
</dbReference>
<keyword evidence="7 9" id="KW-0460">Magnesium</keyword>
<comment type="catalytic activity">
    <reaction evidence="9">
        <text>hydrogenselenide + ATP + H2O = selenophosphate + AMP + phosphate + 2 H(+)</text>
        <dbReference type="Rhea" id="RHEA:18737"/>
        <dbReference type="ChEBI" id="CHEBI:15377"/>
        <dbReference type="ChEBI" id="CHEBI:15378"/>
        <dbReference type="ChEBI" id="CHEBI:16144"/>
        <dbReference type="ChEBI" id="CHEBI:29317"/>
        <dbReference type="ChEBI" id="CHEBI:30616"/>
        <dbReference type="ChEBI" id="CHEBI:43474"/>
        <dbReference type="ChEBI" id="CHEBI:456215"/>
        <dbReference type="EC" id="2.7.9.3"/>
    </reaction>
</comment>
<dbReference type="InterPro" id="IPR016188">
    <property type="entry name" value="PurM-like_N"/>
</dbReference>
<name>A0AB37E8W7_9CAUL</name>
<accession>A0AB37E8W7</accession>
<protein>
    <recommendedName>
        <fullName evidence="9">Selenide, water dikinase</fullName>
        <ecNumber evidence="9">2.7.9.3</ecNumber>
    </recommendedName>
    <alternativeName>
        <fullName evidence="9">Selenium donor protein</fullName>
    </alternativeName>
    <alternativeName>
        <fullName evidence="9">Selenophosphate synthase</fullName>
    </alternativeName>
</protein>
<feature type="binding site" evidence="9">
    <location>
        <position position="91"/>
    </location>
    <ligand>
        <name>Mg(2+)</name>
        <dbReference type="ChEBI" id="CHEBI:18420"/>
    </ligand>
</feature>
<evidence type="ECO:0000256" key="2">
    <source>
        <dbReference type="ARBA" id="ARBA00022679"/>
    </source>
</evidence>
<evidence type="ECO:0000256" key="8">
    <source>
        <dbReference type="ARBA" id="ARBA00023266"/>
    </source>
</evidence>
<dbReference type="NCBIfam" id="NF002098">
    <property type="entry name" value="PRK00943.1"/>
    <property type="match status" value="1"/>
</dbReference>
<comment type="similarity">
    <text evidence="1 9">Belongs to the selenophosphate synthase 1 family. Class I subfamily.</text>
</comment>
<feature type="binding site" evidence="9">
    <location>
        <position position="51"/>
    </location>
    <ligand>
        <name>Mg(2+)</name>
        <dbReference type="ChEBI" id="CHEBI:18420"/>
    </ligand>
</feature>
<comment type="cofactor">
    <cofactor evidence="9">
        <name>Mg(2+)</name>
        <dbReference type="ChEBI" id="CHEBI:18420"/>
    </cofactor>
    <text evidence="9">Binds 1 Mg(2+) ion per monomer.</text>
</comment>
<evidence type="ECO:0000259" key="13">
    <source>
        <dbReference type="Pfam" id="PF18818"/>
    </source>
</evidence>
<feature type="binding site" description="in other chain" evidence="9">
    <location>
        <position position="91"/>
    </location>
    <ligand>
        <name>ATP</name>
        <dbReference type="ChEBI" id="CHEBI:30616"/>
        <note>ligand shared between dimeric partners</note>
    </ligand>
</feature>
<evidence type="ECO:0000256" key="9">
    <source>
        <dbReference type="HAMAP-Rule" id="MF_00625"/>
    </source>
</evidence>
<dbReference type="EMBL" id="CP048751">
    <property type="protein sequence ID" value="QIH73986.1"/>
    <property type="molecule type" value="Genomic_DNA"/>
</dbReference>
<evidence type="ECO:0000256" key="1">
    <source>
        <dbReference type="ARBA" id="ARBA00008026"/>
    </source>
</evidence>
<organism evidence="14 15">
    <name type="scientific">Brevundimonas mediterranea</name>
    <dbReference type="NCBI Taxonomy" id="74329"/>
    <lineage>
        <taxon>Bacteria</taxon>
        <taxon>Pseudomonadati</taxon>
        <taxon>Pseudomonadota</taxon>
        <taxon>Alphaproteobacteria</taxon>
        <taxon>Caulobacterales</taxon>
        <taxon>Caulobacteraceae</taxon>
        <taxon>Brevundimonas</taxon>
    </lineage>
</organism>
<keyword evidence="6 9" id="KW-0067">ATP-binding</keyword>
<comment type="function">
    <text evidence="9">Synthesizes selenophosphate from selenide and ATP.</text>
</comment>
<feature type="active site" evidence="9">
    <location>
        <position position="17"/>
    </location>
</feature>
<reference evidence="14 15" key="1">
    <citation type="submission" date="2020-01" db="EMBL/GenBank/DDBJ databases">
        <authorList>
            <person name="Wang S."/>
        </authorList>
    </citation>
    <scope>NUCLEOTIDE SEQUENCE [LARGE SCALE GENOMIC DNA]</scope>
    <source>
        <strain evidence="14 15">D151-2-6</strain>
    </source>
</reference>
<dbReference type="GO" id="GO:0005737">
    <property type="term" value="C:cytoplasm"/>
    <property type="evidence" value="ECO:0007669"/>
    <property type="project" value="TreeGrafter"/>
</dbReference>
<dbReference type="GO" id="GO:0004756">
    <property type="term" value="F:selenide, water dikinase activity"/>
    <property type="evidence" value="ECO:0007669"/>
    <property type="project" value="UniProtKB-UniRule"/>
</dbReference>
<evidence type="ECO:0000256" key="4">
    <source>
        <dbReference type="ARBA" id="ARBA00022741"/>
    </source>
</evidence>
<keyword evidence="2 9" id="KW-0808">Transferase</keyword>
<dbReference type="Pfam" id="PF18818">
    <property type="entry name" value="MPTase-PolyVal"/>
    <property type="match status" value="1"/>
</dbReference>
<dbReference type="InterPro" id="IPR004536">
    <property type="entry name" value="SPS/SelD"/>
</dbReference>
<proteinExistence type="inferred from homology"/>
<dbReference type="HAMAP" id="MF_00625">
    <property type="entry name" value="SelD"/>
    <property type="match status" value="1"/>
</dbReference>
<dbReference type="CDD" id="cd02195">
    <property type="entry name" value="SelD"/>
    <property type="match status" value="1"/>
</dbReference>
<feature type="binding site" evidence="9">
    <location>
        <begin position="139"/>
        <end position="141"/>
    </location>
    <ligand>
        <name>ATP</name>
        <dbReference type="ChEBI" id="CHEBI:30616"/>
        <note>ligand shared between dimeric partners</note>
    </ligand>
</feature>
<feature type="binding site" description="in other chain" evidence="9">
    <location>
        <position position="68"/>
    </location>
    <ligand>
        <name>ATP</name>
        <dbReference type="ChEBI" id="CHEBI:30616"/>
        <note>ligand shared between dimeric partners</note>
    </ligand>
</feature>
<feature type="binding site" description="in other chain" evidence="9">
    <location>
        <position position="20"/>
    </location>
    <ligand>
        <name>ATP</name>
        <dbReference type="ChEBI" id="CHEBI:30616"/>
        <note>ligand shared between dimeric partners</note>
    </ligand>
</feature>
<dbReference type="GO" id="GO:0000287">
    <property type="term" value="F:magnesium ion binding"/>
    <property type="evidence" value="ECO:0007669"/>
    <property type="project" value="UniProtKB-UniRule"/>
</dbReference>
<dbReference type="InterPro" id="IPR041459">
    <property type="entry name" value="MPTase-PolyVal"/>
</dbReference>
<dbReference type="InterPro" id="IPR036676">
    <property type="entry name" value="PurM-like_C_sf"/>
</dbReference>
<sequence>MKSPEPKLTSLAHGGGCGCKIAPDVLQSILAETPQAAPFAALIVGAETSDDAAVWRLNDGQALVATTDFFMPMIDDPFDFGRIAATNALSDVYAMGATPIFSLALVGMPIGRLSVEVIGKVLEGGAAVCAAAGVPIAGGHSIDSLEPIYGLVALGLVHPDRVLTNRGARPGDVLILTKALGVGVLSAAFKQGRLGASGYDALIASTTQLNTPGPQLSALSEVHAVTDVTGFGLLGHALEMARGCGATVEIDADAPDWLPGSIDLAQAGVRTGASVRNWSAYGGDVSLASGISPAPSSRITQSIVAQLEAGVRPWAQPWKSATSVSRPLRHDGTPYNGINVVLLWGEAASRGFTRSTWMTFRQALALGAHVRKGERGSTVVYANQIVREETDETGEGVEQRIPFLKAYTVFNVDQIEGLPDRYGEPDVQDVNPDERIARIDAFFRNCGADIRHGGGSAYYAPGPDHVQMPPFECFEDADAYYGTLGHEMTHWTRHPTRLDRDFGRQRFGDPGYAREELVAEFGAAFLCADLGLALEPREDHAAYIGHWLQVLKNDKRFVVSAASHAQRAVAWLHGLQG</sequence>
<gene>
    <name evidence="9 14" type="primary">selD</name>
    <name evidence="14" type="ORF">GYM46_14115</name>
</gene>
<dbReference type="InterPro" id="IPR010918">
    <property type="entry name" value="PurM-like_C_dom"/>
</dbReference>
<dbReference type="Pfam" id="PF08401">
    <property type="entry name" value="ArdcN"/>
    <property type="match status" value="1"/>
</dbReference>
<evidence type="ECO:0000259" key="11">
    <source>
        <dbReference type="Pfam" id="PF02769"/>
    </source>
</evidence>
<dbReference type="InterPro" id="IPR036921">
    <property type="entry name" value="PurM-like_N_sf"/>
</dbReference>
<dbReference type="Proteomes" id="UP000501325">
    <property type="component" value="Chromosome"/>
</dbReference>
<feature type="domain" description="N-terminal" evidence="12">
    <location>
        <begin position="297"/>
        <end position="410"/>
    </location>
</feature>
<dbReference type="EC" id="2.7.9.3" evidence="9"/>
<dbReference type="Gene3D" id="3.30.1330.10">
    <property type="entry name" value="PurM-like, N-terminal domain"/>
    <property type="match status" value="1"/>
</dbReference>
<dbReference type="FunFam" id="3.30.1330.10:FF:000003">
    <property type="entry name" value="Selenide, water dikinase"/>
    <property type="match status" value="1"/>
</dbReference>
<feature type="domain" description="PurM-like N-terminal" evidence="10">
    <location>
        <begin position="50"/>
        <end position="157"/>
    </location>
</feature>
<evidence type="ECO:0000313" key="14">
    <source>
        <dbReference type="EMBL" id="QIH73986.1"/>
    </source>
</evidence>
<dbReference type="InterPro" id="IPR013610">
    <property type="entry name" value="ArdC_N"/>
</dbReference>
<evidence type="ECO:0000256" key="6">
    <source>
        <dbReference type="ARBA" id="ARBA00022840"/>
    </source>
</evidence>
<evidence type="ECO:0000259" key="12">
    <source>
        <dbReference type="Pfam" id="PF08401"/>
    </source>
</evidence>
<dbReference type="GO" id="GO:0003697">
    <property type="term" value="F:single-stranded DNA binding"/>
    <property type="evidence" value="ECO:0007669"/>
    <property type="project" value="InterPro"/>
</dbReference>
<dbReference type="InterPro" id="IPR023061">
    <property type="entry name" value="SelD_I"/>
</dbReference>
<keyword evidence="4 9" id="KW-0547">Nucleotide-binding</keyword>
<dbReference type="GO" id="GO:0005524">
    <property type="term" value="F:ATP binding"/>
    <property type="evidence" value="ECO:0007669"/>
    <property type="project" value="UniProtKB-UniRule"/>
</dbReference>
<dbReference type="Gene3D" id="3.90.650.10">
    <property type="entry name" value="PurM-like C-terminal domain"/>
    <property type="match status" value="1"/>
</dbReference>
<comment type="subunit">
    <text evidence="9">Homodimer.</text>
</comment>
<dbReference type="SUPFAM" id="SSF55326">
    <property type="entry name" value="PurM N-terminal domain-like"/>
    <property type="match status" value="1"/>
</dbReference>
<feature type="binding site" description="in other chain" evidence="9">
    <location>
        <begin position="48"/>
        <end position="50"/>
    </location>
    <ligand>
        <name>ATP</name>
        <dbReference type="ChEBI" id="CHEBI:30616"/>
        <note>ligand shared between dimeric partners</note>
    </ligand>
</feature>
<evidence type="ECO:0000256" key="3">
    <source>
        <dbReference type="ARBA" id="ARBA00022723"/>
    </source>
</evidence>
<feature type="domain" description="Polyvalent protein metallopeptidase" evidence="13">
    <location>
        <begin position="438"/>
        <end position="564"/>
    </location>
</feature>
<feature type="binding site" evidence="9">
    <location>
        <position position="227"/>
    </location>
    <ligand>
        <name>Mg(2+)</name>
        <dbReference type="ChEBI" id="CHEBI:18420"/>
    </ligand>
</feature>
<feature type="domain" description="PurM-like C-terminal" evidence="11">
    <location>
        <begin position="169"/>
        <end position="255"/>
    </location>
</feature>
<dbReference type="PANTHER" id="PTHR10256:SF0">
    <property type="entry name" value="INACTIVE SELENIDE, WATER DIKINASE-LIKE PROTEIN-RELATED"/>
    <property type="match status" value="1"/>
</dbReference>
<evidence type="ECO:0000256" key="5">
    <source>
        <dbReference type="ARBA" id="ARBA00022777"/>
    </source>
</evidence>
<keyword evidence="8 9" id="KW-0711">Selenium</keyword>
<dbReference type="Pfam" id="PF02769">
    <property type="entry name" value="AIRS_C"/>
    <property type="match status" value="1"/>
</dbReference>
<dbReference type="NCBIfam" id="TIGR00476">
    <property type="entry name" value="selD"/>
    <property type="match status" value="1"/>
</dbReference>
<dbReference type="PROSITE" id="PS51257">
    <property type="entry name" value="PROKAR_LIPOPROTEIN"/>
    <property type="match status" value="1"/>
</dbReference>
<evidence type="ECO:0000313" key="15">
    <source>
        <dbReference type="Proteomes" id="UP000501325"/>
    </source>
</evidence>
<keyword evidence="3 9" id="KW-0479">Metal-binding</keyword>
<evidence type="ECO:0000259" key="10">
    <source>
        <dbReference type="Pfam" id="PF00586"/>
    </source>
</evidence>
<keyword evidence="5 9" id="KW-0418">Kinase</keyword>
<dbReference type="GO" id="GO:0016260">
    <property type="term" value="P:selenocysteine biosynthetic process"/>
    <property type="evidence" value="ECO:0007669"/>
    <property type="project" value="InterPro"/>
</dbReference>
<dbReference type="AlphaFoldDB" id="A0AB37E8W7"/>
<dbReference type="KEGG" id="bmed:GYM46_14115"/>
<dbReference type="RefSeq" id="WP_008261363.1">
    <property type="nucleotide sequence ID" value="NZ_CP048751.1"/>
</dbReference>
<dbReference type="Pfam" id="PF00586">
    <property type="entry name" value="AIRS"/>
    <property type="match status" value="1"/>
</dbReference>
<evidence type="ECO:0000256" key="7">
    <source>
        <dbReference type="ARBA" id="ARBA00022842"/>
    </source>
</evidence>
<feature type="site" description="Important for catalytic activity" evidence="9">
    <location>
        <position position="20"/>
    </location>
</feature>
<dbReference type="SUPFAM" id="SSF56042">
    <property type="entry name" value="PurM C-terminal domain-like"/>
    <property type="match status" value="1"/>
</dbReference>